<name>A0A2U8WPD9_9HYPH</name>
<evidence type="ECO:0000313" key="3">
    <source>
        <dbReference type="Proteomes" id="UP000245444"/>
    </source>
</evidence>
<dbReference type="AlphaFoldDB" id="A0A2U8WPD9"/>
<dbReference type="OrthoDB" id="7996782at2"/>
<accession>A0A2U8WPD9</accession>
<keyword evidence="3" id="KW-1185">Reference proteome</keyword>
<dbReference type="RefSeq" id="WP_109960366.1">
    <property type="nucleotide sequence ID" value="NZ_CP029553.1"/>
</dbReference>
<evidence type="ECO:0000256" key="1">
    <source>
        <dbReference type="SAM" id="MobiDB-lite"/>
    </source>
</evidence>
<protein>
    <submittedName>
        <fullName evidence="2">Uncharacterized protein</fullName>
    </submittedName>
</protein>
<reference evidence="2 3" key="1">
    <citation type="submission" date="2018-05" db="EMBL/GenBank/DDBJ databases">
        <title>Complete Genome Sequence of Methylobacterium sp. 17Sr1-28.</title>
        <authorList>
            <person name="Srinivasan S."/>
        </authorList>
    </citation>
    <scope>NUCLEOTIDE SEQUENCE [LARGE SCALE GENOMIC DNA]</scope>
    <source>
        <strain evidence="2 3">17Sr1-28</strain>
    </source>
</reference>
<feature type="region of interest" description="Disordered" evidence="1">
    <location>
        <begin position="102"/>
        <end position="127"/>
    </location>
</feature>
<sequence>MAAVILPFALATGRQVRAPAQDPTPRPQGWMTLDLDGAVSPLRGALPRAAGTFDRAPGLPAKRRVPAQAILAIGRRIRRAANTPHVRAVPDAVPARTILQAPQAATEAPQAAAEAPRTSVRPPARPRMPRKHKLMLVTAVAVLYTGGLEARRHWKPRAVLIEAPHARTHAIAALPARMPAA</sequence>
<gene>
    <name evidence="2" type="ORF">DK419_18355</name>
</gene>
<dbReference type="EMBL" id="CP029553">
    <property type="protein sequence ID" value="AWN48049.1"/>
    <property type="molecule type" value="Genomic_DNA"/>
</dbReference>
<dbReference type="KEGG" id="mtea:DK419_18355"/>
<proteinExistence type="predicted"/>
<feature type="compositionally biased region" description="Low complexity" evidence="1">
    <location>
        <begin position="102"/>
        <end position="116"/>
    </location>
</feature>
<evidence type="ECO:0000313" key="2">
    <source>
        <dbReference type="EMBL" id="AWN48049.1"/>
    </source>
</evidence>
<dbReference type="Proteomes" id="UP000245444">
    <property type="component" value="Chromosome"/>
</dbReference>
<organism evidence="2 3">
    <name type="scientific">Methylobacterium terrae</name>
    <dbReference type="NCBI Taxonomy" id="2202827"/>
    <lineage>
        <taxon>Bacteria</taxon>
        <taxon>Pseudomonadati</taxon>
        <taxon>Pseudomonadota</taxon>
        <taxon>Alphaproteobacteria</taxon>
        <taxon>Hyphomicrobiales</taxon>
        <taxon>Methylobacteriaceae</taxon>
        <taxon>Methylobacterium</taxon>
    </lineage>
</organism>